<keyword evidence="4 17" id="KW-0812">Transmembrane</keyword>
<dbReference type="PROSITE" id="PS00109">
    <property type="entry name" value="PROTEIN_KINASE_TYR"/>
    <property type="match status" value="1"/>
</dbReference>
<feature type="region of interest" description="Disordered" evidence="19">
    <location>
        <begin position="1726"/>
        <end position="1753"/>
    </location>
</feature>
<keyword evidence="11" id="KW-0829">Tyrosine-protein kinase</keyword>
<feature type="compositionally biased region" description="Low complexity" evidence="19">
    <location>
        <begin position="1653"/>
        <end position="1668"/>
    </location>
</feature>
<evidence type="ECO:0000256" key="10">
    <source>
        <dbReference type="ARBA" id="ARBA00023136"/>
    </source>
</evidence>
<proteinExistence type="inferred from homology"/>
<evidence type="ECO:0000256" key="6">
    <source>
        <dbReference type="ARBA" id="ARBA00022741"/>
    </source>
</evidence>
<dbReference type="InterPro" id="IPR020635">
    <property type="entry name" value="Tyr_kinase_cat_dom"/>
</dbReference>
<dbReference type="PROSITE" id="PS50060">
    <property type="entry name" value="MAM_2"/>
    <property type="match status" value="2"/>
</dbReference>
<evidence type="ECO:0000259" key="20">
    <source>
        <dbReference type="PROSITE" id="PS50011"/>
    </source>
</evidence>
<dbReference type="PROSITE" id="PS00239">
    <property type="entry name" value="RECEPTOR_TYR_KIN_II"/>
    <property type="match status" value="1"/>
</dbReference>
<evidence type="ECO:0000256" key="4">
    <source>
        <dbReference type="ARBA" id="ARBA00022692"/>
    </source>
</evidence>
<dbReference type="InterPro" id="IPR002172">
    <property type="entry name" value="LDrepeatLR_classA_rpt"/>
</dbReference>
<dbReference type="FunFam" id="3.30.200.20:FF:000117">
    <property type="entry name" value="Tyrosine-protein kinase receptor"/>
    <property type="match status" value="1"/>
</dbReference>
<dbReference type="CDD" id="cd00112">
    <property type="entry name" value="LDLa"/>
    <property type="match status" value="1"/>
</dbReference>
<evidence type="ECO:0000256" key="16">
    <source>
        <dbReference type="PROSITE-ProRule" id="PRU10141"/>
    </source>
</evidence>
<feature type="region of interest" description="Disordered" evidence="19">
    <location>
        <begin position="1634"/>
        <end position="1671"/>
    </location>
</feature>
<dbReference type="CDD" id="cd05036">
    <property type="entry name" value="PTKc_ALK_LTK"/>
    <property type="match status" value="1"/>
</dbReference>
<dbReference type="GO" id="GO:0004714">
    <property type="term" value="F:transmembrane receptor protein tyrosine kinase activity"/>
    <property type="evidence" value="ECO:0007669"/>
    <property type="project" value="UniProtKB-EC"/>
</dbReference>
<dbReference type="InterPro" id="IPR011009">
    <property type="entry name" value="Kinase-like_dom_sf"/>
</dbReference>
<keyword evidence="5" id="KW-0732">Signal</keyword>
<dbReference type="GO" id="GO:0005524">
    <property type="term" value="F:ATP binding"/>
    <property type="evidence" value="ECO:0007669"/>
    <property type="project" value="UniProtKB-UniRule"/>
</dbReference>
<keyword evidence="17" id="KW-0597">Phosphoprotein</keyword>
<comment type="similarity">
    <text evidence="17">Belongs to the protein kinase superfamily. Tyr protein kinase family. Insulin receptor subfamily.</text>
</comment>
<dbReference type="RefSeq" id="XP_054825900.1">
    <property type="nucleotide sequence ID" value="XM_054969925.1"/>
</dbReference>
<keyword evidence="8 16" id="KW-0067">ATP-binding</keyword>
<dbReference type="Pfam" id="PF12810">
    <property type="entry name" value="ALK_LTK_GRD"/>
    <property type="match status" value="1"/>
</dbReference>
<evidence type="ECO:0000256" key="18">
    <source>
        <dbReference type="SAM" id="Coils"/>
    </source>
</evidence>
<reference evidence="23" key="1">
    <citation type="submission" date="2025-08" db="UniProtKB">
        <authorList>
            <consortium name="RefSeq"/>
        </authorList>
    </citation>
    <scope>IDENTIFICATION</scope>
    <source>
        <tissue evidence="23">Blood</tissue>
    </source>
</reference>
<feature type="domain" description="Protein kinase" evidence="20">
    <location>
        <begin position="1224"/>
        <end position="1500"/>
    </location>
</feature>
<evidence type="ECO:0000256" key="19">
    <source>
        <dbReference type="SAM" id="MobiDB-lite"/>
    </source>
</evidence>
<feature type="region of interest" description="Disordered" evidence="19">
    <location>
        <begin position="320"/>
        <end position="354"/>
    </location>
</feature>
<dbReference type="PROSITE" id="PS50011">
    <property type="entry name" value="PROTEIN_KINASE_DOM"/>
    <property type="match status" value="1"/>
</dbReference>
<dbReference type="Pfam" id="PF00629">
    <property type="entry name" value="MAM"/>
    <property type="match status" value="1"/>
</dbReference>
<feature type="compositionally biased region" description="Basic and acidic residues" evidence="19">
    <location>
        <begin position="1726"/>
        <end position="1740"/>
    </location>
</feature>
<keyword evidence="7 23" id="KW-0418">Kinase</keyword>
<evidence type="ECO:0000256" key="11">
    <source>
        <dbReference type="ARBA" id="ARBA00023137"/>
    </source>
</evidence>
<name>A0AA97IUN8_EUBMA</name>
<keyword evidence="10" id="KW-0472">Membrane</keyword>
<evidence type="ECO:0000313" key="22">
    <source>
        <dbReference type="Proteomes" id="UP001190640"/>
    </source>
</evidence>
<dbReference type="InterPro" id="IPR013320">
    <property type="entry name" value="ConA-like_dom_sf"/>
</dbReference>
<dbReference type="InterPro" id="IPR017441">
    <property type="entry name" value="Protein_kinase_ATP_BS"/>
</dbReference>
<dbReference type="InterPro" id="IPR002011">
    <property type="entry name" value="Tyr_kinase_rcpt_2_CS"/>
</dbReference>
<dbReference type="CTD" id="4058"/>
<comment type="catalytic activity">
    <reaction evidence="15 17">
        <text>L-tyrosyl-[protein] + ATP = O-phospho-L-tyrosyl-[protein] + ADP + H(+)</text>
        <dbReference type="Rhea" id="RHEA:10596"/>
        <dbReference type="Rhea" id="RHEA-COMP:10136"/>
        <dbReference type="Rhea" id="RHEA-COMP:20101"/>
        <dbReference type="ChEBI" id="CHEBI:15378"/>
        <dbReference type="ChEBI" id="CHEBI:30616"/>
        <dbReference type="ChEBI" id="CHEBI:46858"/>
        <dbReference type="ChEBI" id="CHEBI:61978"/>
        <dbReference type="ChEBI" id="CHEBI:456216"/>
        <dbReference type="EC" id="2.7.10.1"/>
    </reaction>
</comment>
<feature type="compositionally biased region" description="Polar residues" evidence="19">
    <location>
        <begin position="1521"/>
        <end position="1545"/>
    </location>
</feature>
<dbReference type="EC" id="2.7.10.1" evidence="17"/>
<feature type="coiled-coil region" evidence="18">
    <location>
        <begin position="108"/>
        <end position="135"/>
    </location>
</feature>
<dbReference type="CDD" id="cd06263">
    <property type="entry name" value="MAM"/>
    <property type="match status" value="1"/>
</dbReference>
<feature type="domain" description="MAM" evidence="21">
    <location>
        <begin position="579"/>
        <end position="742"/>
    </location>
</feature>
<dbReference type="GO" id="GO:0045664">
    <property type="term" value="P:regulation of neuron differentiation"/>
    <property type="evidence" value="ECO:0007669"/>
    <property type="project" value="TreeGrafter"/>
</dbReference>
<dbReference type="InterPro" id="IPR050122">
    <property type="entry name" value="RTK"/>
</dbReference>
<keyword evidence="14" id="KW-0325">Glycoprotein</keyword>
<dbReference type="SMART" id="SM00219">
    <property type="entry name" value="TyrKc"/>
    <property type="match status" value="1"/>
</dbReference>
<organism evidence="22 23">
    <name type="scientific">Eublepharis macularius</name>
    <name type="common">Leopard gecko</name>
    <name type="synonym">Cyrtodactylus macularius</name>
    <dbReference type="NCBI Taxonomy" id="481883"/>
    <lineage>
        <taxon>Eukaryota</taxon>
        <taxon>Metazoa</taxon>
        <taxon>Chordata</taxon>
        <taxon>Craniata</taxon>
        <taxon>Vertebrata</taxon>
        <taxon>Euteleostomi</taxon>
        <taxon>Lepidosauria</taxon>
        <taxon>Squamata</taxon>
        <taxon>Bifurcata</taxon>
        <taxon>Gekkota</taxon>
        <taxon>Eublepharidae</taxon>
        <taxon>Eublepharinae</taxon>
        <taxon>Eublepharis</taxon>
    </lineage>
</organism>
<keyword evidence="13 17" id="KW-0675">Receptor</keyword>
<evidence type="ECO:0000256" key="15">
    <source>
        <dbReference type="ARBA" id="ARBA00051243"/>
    </source>
</evidence>
<gene>
    <name evidence="23" type="primary">LTK</name>
</gene>
<dbReference type="GeneID" id="129323391"/>
<feature type="region of interest" description="Disordered" evidence="19">
    <location>
        <begin position="1514"/>
        <end position="1550"/>
    </location>
</feature>
<evidence type="ECO:0000256" key="13">
    <source>
        <dbReference type="ARBA" id="ARBA00023170"/>
    </source>
</evidence>
<sequence length="1753" mass="193415">MRNSSAKKKKNDSRAVKNLQSFFSASKETLLSEEGKTEQAKMADGSFTNGTEKVNNSEIILVPQLAKLKTDILDQMSKLIAPLTSQLAEIKFDLQSANQKADRALDMSSAAQSEIKTLQETIETQQERLINLEINVRQNHLKLRGIDELFTQKEDLTSVITSWLVKQIELEEGIAPLITKAYRVGTIKQYRNKSVPRDIIIEIPDQRIRMKIIEKVKITGSFLFNGSPVQIFNDLPREALLIRKELKPITETLRKANVRYKWLNYVKILVIQNGKHHIATNLENGTELLNNIGVEIPMETSKQNQKRKSTDLLSPQKGIAPAASRQHEKNPSFLYAPPRLSPSRNGMVSSDQSSHPETPCNFRWNCSWVSSADASGKPDWTLSSVFALTSQERQRIMENSSSNRDLEGHILLLNFSRISEKCKFSLRSPVLPWSSDSCLLEVAMYAEGASLAGFYAEIQYVDSNHSITIPLQEGKEEDAEMKWKMLVGSIGRMERSFEITLLYSSCEKRSSGLVALGSLQLRNCFHDKDEPHLPEYGTGSSDPCPHGGCISHLWVCDFDSDCTSKEGDRSICENLPEGAHCSFEEGDCGWTLEGNVNCSWSIKGFPKLYKDLNGGSALHATKGQLLYLRADSDHTDAAARAYSASLPASLASRAYQVQFSVYIFGRYNGTISLSAPEEADDISASPLVWERKESWSDHWFLITVDMPALQKRFRLQFLATWGWNSHADIAVDNITFGLDCSPDGRRQSYPDGKQHYHGEMNIMDERFFNPLEGPLPLEEAPVALWWFTSCGASGPRGPTQAQCDSAYYNTNISVTVEKEGQLRGVQVWKVPASDRYTISAYGAAGGKGAKNHNKRSHGVFISANFQLEKDELLYILVGQQGEDACPGGSFLAQQICLGESSIIEEEYKKEKGLTDWAGGGGGGGGATYIFRQKDGAFEPLLIAAGGGGKAYLKYQDVLLEDVFLEKYVNSTAVPGINGRTGAAGGGGGWEDVTQFSWAGKSLLEGGQGGKACHQSLDKLQWATSGGFGGGGGACTSGGAGGGYKGGNASETDDITADGQHGLSFVNPVGEIFLRPLAVMESHGEVVIEIYLNCTHCQSGICKPGPDTALPICICGIGAILANDNVSCTDIRGPVPESHLPFPLLLTVVAIIVVLGMALTCGSLSVVYHRKKQQLERTRAHLQSPEYKLSKIRTSTIMTDYNPNYSFAGKAATLSELKEIPRKNITLLQALGHGAFGEVYKGTVVGITADPRPLQVAIKTLPEICSEQDEMDFLMEALIISKFNHQNIVQCVGVSLQTLPRFILLELMTGGDMKSFLRQNRPRENQPSTLTMQDLLNIARDIACGCKYLEENHFIHRDIAARNCLLTCTEPGRVAKIGDFGMAQDIYRASYYRKGGRAMLPVKWMPPEAFLEGIFTSKTDTWSFGVLLWEIFSLGYMPYPCKTNQEVLEFVTSGGRMDPPKNCPGPVYRIMTQCWQHSPEYRPNFSTILERIKYCTQDPDVINTELPIECSPTAEDEGNTLLHPNSSTRMVPSLGNPSPTPQTSPRTLEGYNPVPKYVQYPQELLVDNLGNWTAREPNIPCFSDSSTGMWAQPTLNQQQASTSQPAHKLKNKTKNLWNPTYGSWVLESICQPGPSSKFKVTRDREDSGFDGNCSSSPSPRASPASPSQSHFRHTDIGGIELVKLQSFPCGNVNYAYDDLCYETNRPSSLAAEPTTLLRSASLHRDGKFFSKPEKTSRERDSGLSLSDDLNITPV</sequence>
<dbReference type="Gene3D" id="3.30.200.20">
    <property type="entry name" value="Phosphorylase Kinase, domain 1"/>
    <property type="match status" value="1"/>
</dbReference>
<dbReference type="GO" id="GO:0005886">
    <property type="term" value="C:plasma membrane"/>
    <property type="evidence" value="ECO:0007669"/>
    <property type="project" value="UniProtKB-SubCell"/>
</dbReference>
<dbReference type="InterPro" id="IPR008266">
    <property type="entry name" value="Tyr_kinase_AS"/>
</dbReference>
<dbReference type="GO" id="GO:0007169">
    <property type="term" value="P:cell surface receptor protein tyrosine kinase signaling pathway"/>
    <property type="evidence" value="ECO:0007669"/>
    <property type="project" value="InterPro"/>
</dbReference>
<dbReference type="Pfam" id="PF07714">
    <property type="entry name" value="PK_Tyr_Ser-Thr"/>
    <property type="match status" value="1"/>
</dbReference>
<dbReference type="PANTHER" id="PTHR24416:SF629">
    <property type="entry name" value="TYROSINE-PROTEIN KINASE RECEPTOR"/>
    <property type="match status" value="1"/>
</dbReference>
<dbReference type="Gene3D" id="2.60.120.200">
    <property type="match status" value="2"/>
</dbReference>
<evidence type="ECO:0000256" key="7">
    <source>
        <dbReference type="ARBA" id="ARBA00022777"/>
    </source>
</evidence>
<keyword evidence="9" id="KW-1133">Transmembrane helix</keyword>
<keyword evidence="22" id="KW-1185">Reference proteome</keyword>
<evidence type="ECO:0000256" key="2">
    <source>
        <dbReference type="ARBA" id="ARBA00022475"/>
    </source>
</evidence>
<keyword evidence="3" id="KW-0808">Transferase</keyword>
<dbReference type="InterPro" id="IPR055163">
    <property type="entry name" value="ALK/LTK-like_GRD"/>
</dbReference>
<evidence type="ECO:0000313" key="23">
    <source>
        <dbReference type="RefSeq" id="XP_054825900.1"/>
    </source>
</evidence>
<dbReference type="Gene3D" id="1.10.510.10">
    <property type="entry name" value="Transferase(Phosphotransferase) domain 1"/>
    <property type="match status" value="1"/>
</dbReference>
<feature type="domain" description="MAM" evidence="21">
    <location>
        <begin position="358"/>
        <end position="526"/>
    </location>
</feature>
<dbReference type="Gene3D" id="3.30.70.1820">
    <property type="entry name" value="L1 transposable element, RRM domain"/>
    <property type="match status" value="1"/>
</dbReference>
<evidence type="ECO:0000256" key="8">
    <source>
        <dbReference type="ARBA" id="ARBA00022840"/>
    </source>
</evidence>
<dbReference type="InterPro" id="IPR000998">
    <property type="entry name" value="MAM_dom"/>
</dbReference>
<dbReference type="GO" id="GO:0043235">
    <property type="term" value="C:receptor complex"/>
    <property type="evidence" value="ECO:0007669"/>
    <property type="project" value="TreeGrafter"/>
</dbReference>
<evidence type="ECO:0000256" key="12">
    <source>
        <dbReference type="ARBA" id="ARBA00023157"/>
    </source>
</evidence>
<dbReference type="SMART" id="SM00137">
    <property type="entry name" value="MAM"/>
    <property type="match status" value="1"/>
</dbReference>
<dbReference type="PROSITE" id="PS00107">
    <property type="entry name" value="PROTEIN_KINASE_ATP"/>
    <property type="match status" value="1"/>
</dbReference>
<dbReference type="KEGG" id="emc:129323391"/>
<dbReference type="Proteomes" id="UP001190640">
    <property type="component" value="Chromosome 2"/>
</dbReference>
<dbReference type="PANTHER" id="PTHR24416">
    <property type="entry name" value="TYROSINE-PROTEIN KINASE RECEPTOR"/>
    <property type="match status" value="1"/>
</dbReference>
<keyword evidence="6 16" id="KW-0547">Nucleotide-binding</keyword>
<dbReference type="InterPro" id="IPR001245">
    <property type="entry name" value="Ser-Thr/Tyr_kinase_cat_dom"/>
</dbReference>
<evidence type="ECO:0000259" key="21">
    <source>
        <dbReference type="PROSITE" id="PS50060"/>
    </source>
</evidence>
<feature type="compositionally biased region" description="Polar residues" evidence="19">
    <location>
        <begin position="1742"/>
        <end position="1753"/>
    </location>
</feature>
<keyword evidence="18" id="KW-0175">Coiled coil</keyword>
<dbReference type="GO" id="GO:0042127">
    <property type="term" value="P:regulation of cell population proliferation"/>
    <property type="evidence" value="ECO:0007669"/>
    <property type="project" value="TreeGrafter"/>
</dbReference>
<accession>A0AA97IUN8</accession>
<evidence type="ECO:0000256" key="3">
    <source>
        <dbReference type="ARBA" id="ARBA00022679"/>
    </source>
</evidence>
<evidence type="ECO:0000256" key="14">
    <source>
        <dbReference type="ARBA" id="ARBA00023180"/>
    </source>
</evidence>
<protein>
    <recommendedName>
        <fullName evidence="17">Tyrosine-protein kinase receptor</fullName>
        <ecNumber evidence="17">2.7.10.1</ecNumber>
    </recommendedName>
</protein>
<evidence type="ECO:0000256" key="1">
    <source>
        <dbReference type="ARBA" id="ARBA00004251"/>
    </source>
</evidence>
<keyword evidence="2" id="KW-1003">Cell membrane</keyword>
<dbReference type="SUPFAM" id="SSF56112">
    <property type="entry name" value="Protein kinase-like (PK-like)"/>
    <property type="match status" value="1"/>
</dbReference>
<feature type="compositionally biased region" description="Polar residues" evidence="19">
    <location>
        <begin position="342"/>
        <end position="354"/>
    </location>
</feature>
<feature type="binding site" evidence="16">
    <location>
        <position position="1258"/>
    </location>
    <ligand>
        <name>ATP</name>
        <dbReference type="ChEBI" id="CHEBI:30616"/>
    </ligand>
</feature>
<comment type="subcellular location">
    <subcellularLocation>
        <location evidence="1">Cell membrane</location>
        <topology evidence="1">Single-pass type I membrane protein</topology>
    </subcellularLocation>
</comment>
<dbReference type="FunFam" id="1.10.510.10:FF:000113">
    <property type="entry name" value="Tyrosine-protein kinase receptor"/>
    <property type="match status" value="1"/>
</dbReference>
<dbReference type="SUPFAM" id="SSF49899">
    <property type="entry name" value="Concanavalin A-like lectins/glucanases"/>
    <property type="match status" value="2"/>
</dbReference>
<dbReference type="PRINTS" id="PR00109">
    <property type="entry name" value="TYRKINASE"/>
</dbReference>
<evidence type="ECO:0000256" key="5">
    <source>
        <dbReference type="ARBA" id="ARBA00022729"/>
    </source>
</evidence>
<evidence type="ECO:0000256" key="17">
    <source>
        <dbReference type="RuleBase" id="RU000312"/>
    </source>
</evidence>
<dbReference type="InterPro" id="IPR000719">
    <property type="entry name" value="Prot_kinase_dom"/>
</dbReference>
<evidence type="ECO:0000256" key="9">
    <source>
        <dbReference type="ARBA" id="ARBA00022989"/>
    </source>
</evidence>
<keyword evidence="12" id="KW-1015">Disulfide bond</keyword>